<keyword evidence="9" id="KW-0969">Cilium</keyword>
<dbReference type="InterPro" id="IPR040026">
    <property type="entry name" value="FliD"/>
</dbReference>
<accession>A0AAE4HRL3</accession>
<dbReference type="GO" id="GO:0005576">
    <property type="term" value="C:extracellular region"/>
    <property type="evidence" value="ECO:0007669"/>
    <property type="project" value="UniProtKB-SubCell"/>
</dbReference>
<dbReference type="GO" id="GO:0009421">
    <property type="term" value="C:bacterial-type flagellum filament cap"/>
    <property type="evidence" value="ECO:0007669"/>
    <property type="project" value="InterPro"/>
</dbReference>
<dbReference type="GO" id="GO:0007155">
    <property type="term" value="P:cell adhesion"/>
    <property type="evidence" value="ECO:0007669"/>
    <property type="project" value="InterPro"/>
</dbReference>
<comment type="caution">
    <text evidence="9">The sequence shown here is derived from an EMBL/GenBank/DDBJ whole genome shotgun (WGS) entry which is preliminary data.</text>
</comment>
<feature type="domain" description="Flagellar hook-associated protein 2 C-terminal" evidence="8">
    <location>
        <begin position="231"/>
        <end position="469"/>
    </location>
</feature>
<evidence type="ECO:0000313" key="9">
    <source>
        <dbReference type="EMBL" id="MDT2690826.1"/>
    </source>
</evidence>
<comment type="subcellular location">
    <subcellularLocation>
        <location evidence="5">Secreted</location>
    </subcellularLocation>
    <subcellularLocation>
        <location evidence="5">Bacterial flagellum</location>
    </subcellularLocation>
</comment>
<dbReference type="Pfam" id="PF07196">
    <property type="entry name" value="Flagellin_IN"/>
    <property type="match status" value="1"/>
</dbReference>
<comment type="function">
    <text evidence="5">Required for morphogenesis and for the elongation of the flagellar filament by facilitating polymerization of the flagellin monomers at the tip of growing filament. Forms a capping structure, which prevents flagellin subunits (transported through the central channel of the flagellum) from leaking out without polymerization at the distal end.</text>
</comment>
<dbReference type="Proteomes" id="UP001183682">
    <property type="component" value="Unassembled WGS sequence"/>
</dbReference>
<keyword evidence="5" id="KW-0964">Secreted</keyword>
<dbReference type="PANTHER" id="PTHR30288">
    <property type="entry name" value="FLAGELLAR CAP/ASSEMBLY PROTEIN FLID"/>
    <property type="match status" value="1"/>
</dbReference>
<dbReference type="PANTHER" id="PTHR30288:SF0">
    <property type="entry name" value="FLAGELLAR HOOK-ASSOCIATED PROTEIN 2"/>
    <property type="match status" value="1"/>
</dbReference>
<proteinExistence type="inferred from homology"/>
<keyword evidence="4 5" id="KW-0975">Bacterial flagellum</keyword>
<evidence type="ECO:0000313" key="10">
    <source>
        <dbReference type="Proteomes" id="UP001183682"/>
    </source>
</evidence>
<evidence type="ECO:0000256" key="4">
    <source>
        <dbReference type="ARBA" id="ARBA00023143"/>
    </source>
</evidence>
<comment type="similarity">
    <text evidence="1 5">Belongs to the FliD family.</text>
</comment>
<gene>
    <name evidence="9" type="primary">fliD</name>
    <name evidence="9" type="ORF">P7E30_11530</name>
</gene>
<name>A0AAE4HRL3_ENTGA</name>
<evidence type="ECO:0000256" key="5">
    <source>
        <dbReference type="RuleBase" id="RU362066"/>
    </source>
</evidence>
<sequence length="486" mass="51701">MTWGSRSIERDENMASVTSSSGISTTLGSYSGVTSEDIEKLLAADAINKTRAENKITSLKAQKTAWSDISTRLTNFLSKVDALQKDDAYQTKKATTTNSSIASIAGTTEAPEGTYDLKINQLATATKVTGSQVAQSSKTALNVSGQLSLTSSEVDENGKPITASIEITAEDSLKDVAAKINSQSKTTFVAASIVDNRLILTNTKMGDKNFLIDGNAAEGLGIGSTATTTQGQPAIFELDGMKITRDSNSVTDVIDGVTLTLAKKSEEHVTLSLANDTSKVVDAVQGLVDQYNSLMSFIDDNLTVGDPSSENNKTGTLVGDSALTRLQTQLRNLITIPAVSGSKLTASKLGISTVDNDGTLGLDTTKLKEALAEDPAAVKSFFYASTKIKEADGTASTKETGYTLALKELANSYVVNTSANKGIIATKSATYDSTIKDLNKQITRFDDILAMKKERYITMFTKLDSVMMEAENQLSYLSNQFANTSN</sequence>
<evidence type="ECO:0000259" key="7">
    <source>
        <dbReference type="Pfam" id="PF02465"/>
    </source>
</evidence>
<keyword evidence="9" id="KW-0282">Flagellum</keyword>
<dbReference type="GO" id="GO:0009424">
    <property type="term" value="C:bacterial-type flagellum hook"/>
    <property type="evidence" value="ECO:0007669"/>
    <property type="project" value="UniProtKB-UniRule"/>
</dbReference>
<evidence type="ECO:0000256" key="6">
    <source>
        <dbReference type="SAM" id="MobiDB-lite"/>
    </source>
</evidence>
<keyword evidence="9" id="KW-0966">Cell projection</keyword>
<dbReference type="EMBL" id="JARPZN010000008">
    <property type="protein sequence ID" value="MDT2690826.1"/>
    <property type="molecule type" value="Genomic_DNA"/>
</dbReference>
<dbReference type="InterPro" id="IPR003481">
    <property type="entry name" value="FliD_N"/>
</dbReference>
<dbReference type="GO" id="GO:0071973">
    <property type="term" value="P:bacterial-type flagellum-dependent cell motility"/>
    <property type="evidence" value="ECO:0007669"/>
    <property type="project" value="TreeGrafter"/>
</dbReference>
<dbReference type="AlphaFoldDB" id="A0AAE4HRL3"/>
<reference evidence="9" key="1">
    <citation type="submission" date="2023-03" db="EMBL/GenBank/DDBJ databases">
        <authorList>
            <person name="Shen W."/>
            <person name="Cai J."/>
        </authorList>
    </citation>
    <scope>NUCLEOTIDE SEQUENCE</scope>
    <source>
        <strain evidence="9">K69-2</strain>
    </source>
</reference>
<feature type="region of interest" description="Disordered" evidence="6">
    <location>
        <begin position="1"/>
        <end position="20"/>
    </location>
</feature>
<dbReference type="Pfam" id="PF07195">
    <property type="entry name" value="FliD_C"/>
    <property type="match status" value="1"/>
</dbReference>
<dbReference type="InterPro" id="IPR010809">
    <property type="entry name" value="FliD_C"/>
</dbReference>
<comment type="subunit">
    <text evidence="2 5">Homopentamer.</text>
</comment>
<evidence type="ECO:0000256" key="3">
    <source>
        <dbReference type="ARBA" id="ARBA00023054"/>
    </source>
</evidence>
<organism evidence="9 10">
    <name type="scientific">Enterococcus gallinarum</name>
    <dbReference type="NCBI Taxonomy" id="1353"/>
    <lineage>
        <taxon>Bacteria</taxon>
        <taxon>Bacillati</taxon>
        <taxon>Bacillota</taxon>
        <taxon>Bacilli</taxon>
        <taxon>Lactobacillales</taxon>
        <taxon>Enterococcaceae</taxon>
        <taxon>Enterococcus</taxon>
    </lineage>
</organism>
<evidence type="ECO:0000259" key="8">
    <source>
        <dbReference type="Pfam" id="PF07195"/>
    </source>
</evidence>
<feature type="domain" description="Flagellar hook-associated protein 2 N-terminal" evidence="7">
    <location>
        <begin position="36"/>
        <end position="125"/>
    </location>
</feature>
<dbReference type="Pfam" id="PF02465">
    <property type="entry name" value="FliD_N"/>
    <property type="match status" value="1"/>
</dbReference>
<evidence type="ECO:0000256" key="1">
    <source>
        <dbReference type="ARBA" id="ARBA00009764"/>
    </source>
</evidence>
<keyword evidence="3" id="KW-0175">Coiled coil</keyword>
<protein>
    <recommendedName>
        <fullName evidence="5">Flagellar hook-associated protein 2</fullName>
        <shortName evidence="5">HAP2</shortName>
    </recommendedName>
    <alternativeName>
        <fullName evidence="5">Flagellar cap protein</fullName>
    </alternativeName>
</protein>
<dbReference type="InterPro" id="IPR010810">
    <property type="entry name" value="Flagellin_hook_IN_motif"/>
</dbReference>
<evidence type="ECO:0000256" key="2">
    <source>
        <dbReference type="ARBA" id="ARBA00011255"/>
    </source>
</evidence>